<evidence type="ECO:0000313" key="2">
    <source>
        <dbReference type="EMBL" id="UVC19116.1"/>
    </source>
</evidence>
<dbReference type="PANTHER" id="PTHR39327">
    <property type="match status" value="1"/>
</dbReference>
<gene>
    <name evidence="2" type="ORF">IHQ72_25395</name>
</gene>
<evidence type="ECO:0000313" key="3">
    <source>
        <dbReference type="Proteomes" id="UP001058098"/>
    </source>
</evidence>
<feature type="chain" id="PRO_5046014979" evidence="1">
    <location>
        <begin position="21"/>
        <end position="205"/>
    </location>
</feature>
<reference evidence="2" key="1">
    <citation type="submission" date="2020-09" db="EMBL/GenBank/DDBJ databases">
        <title>Rhizobia associated with sainfoin plants.</title>
        <authorList>
            <person name="Asharfi S."/>
            <person name="Kuzmanovic N."/>
            <person name="Bunk B."/>
            <person name="Sproeer C."/>
            <person name="Becker M."/>
            <person name="Thuenen T."/>
        </authorList>
    </citation>
    <scope>NUCLEOTIDE SEQUENCE</scope>
    <source>
        <strain evidence="2">OM4</strain>
    </source>
</reference>
<keyword evidence="3" id="KW-1185">Reference proteome</keyword>
<organism evidence="2 3">
    <name type="scientific">Mesorhizobium onobrychidis</name>
    <dbReference type="NCBI Taxonomy" id="2775404"/>
    <lineage>
        <taxon>Bacteria</taxon>
        <taxon>Pseudomonadati</taxon>
        <taxon>Pseudomonadota</taxon>
        <taxon>Alphaproteobacteria</taxon>
        <taxon>Hyphomicrobiales</taxon>
        <taxon>Phyllobacteriaceae</taxon>
        <taxon>Mesorhizobium</taxon>
    </lineage>
</organism>
<name>A0ABY5R6J1_9HYPH</name>
<keyword evidence="1" id="KW-0732">Signal</keyword>
<dbReference type="InterPro" id="IPR010319">
    <property type="entry name" value="Transglutaminase-like_Cys_pept"/>
</dbReference>
<dbReference type="PROSITE" id="PS51257">
    <property type="entry name" value="PROKAR_LIPOPROTEIN"/>
    <property type="match status" value="1"/>
</dbReference>
<dbReference type="Pfam" id="PF06035">
    <property type="entry name" value="Peptidase_C93"/>
    <property type="match status" value="1"/>
</dbReference>
<sequence length="205" mass="22045">MKISTTALLACVLASTGCSTTSGSISAMSTGGKTVLSTGTRMQMIGHAFAPPAFHDFCAREKRLCSTSGSQKLVELTNSRSAELASVNSSVNRRITESSDMATNGTDDDWRVPSRYGDCEDFAILKKAELMKLGWPASALLLTVARSGWDGHTVLTVRTSKGDLILDNRSSSVKDWSRTPYRYFARQALGVGKAWELIGSAEPVI</sequence>
<dbReference type="EMBL" id="CP062229">
    <property type="protein sequence ID" value="UVC19116.1"/>
    <property type="molecule type" value="Genomic_DNA"/>
</dbReference>
<proteinExistence type="predicted"/>
<dbReference type="Gene3D" id="3.10.620.30">
    <property type="match status" value="1"/>
</dbReference>
<feature type="signal peptide" evidence="1">
    <location>
        <begin position="1"/>
        <end position="20"/>
    </location>
</feature>
<accession>A0ABY5R6J1</accession>
<dbReference type="PANTHER" id="PTHR39327:SF1">
    <property type="entry name" value="BLR5470 PROTEIN"/>
    <property type="match status" value="1"/>
</dbReference>
<dbReference type="Proteomes" id="UP001058098">
    <property type="component" value="Chromosome"/>
</dbReference>
<evidence type="ECO:0000256" key="1">
    <source>
        <dbReference type="SAM" id="SignalP"/>
    </source>
</evidence>
<protein>
    <submittedName>
        <fullName evidence="2">Transglutaminase-like cysteine peptidase</fullName>
    </submittedName>
</protein>